<reference evidence="4" key="1">
    <citation type="submission" date="2020-10" db="EMBL/GenBank/DDBJ databases">
        <authorList>
            <person name="Gilroy R."/>
        </authorList>
    </citation>
    <scope>NUCLEOTIDE SEQUENCE</scope>
    <source>
        <strain evidence="4">11687</strain>
    </source>
</reference>
<protein>
    <submittedName>
        <fullName evidence="4">Peptidylprolyl isomerase</fullName>
    </submittedName>
</protein>
<feature type="signal peptide" evidence="2">
    <location>
        <begin position="1"/>
        <end position="28"/>
    </location>
</feature>
<reference evidence="4" key="2">
    <citation type="journal article" date="2021" name="PeerJ">
        <title>Extensive microbial diversity within the chicken gut microbiome revealed by metagenomics and culture.</title>
        <authorList>
            <person name="Gilroy R."/>
            <person name="Ravi A."/>
            <person name="Getino M."/>
            <person name="Pursley I."/>
            <person name="Horton D.L."/>
            <person name="Alikhan N.F."/>
            <person name="Baker D."/>
            <person name="Gharbi K."/>
            <person name="Hall N."/>
            <person name="Watson M."/>
            <person name="Adriaenssens E.M."/>
            <person name="Foster-Nyarko E."/>
            <person name="Jarju S."/>
            <person name="Secka A."/>
            <person name="Antonio M."/>
            <person name="Oren A."/>
            <person name="Chaudhuri R.R."/>
            <person name="La Ragione R."/>
            <person name="Hildebrand F."/>
            <person name="Pallen M.J."/>
        </authorList>
    </citation>
    <scope>NUCLEOTIDE SEQUENCE</scope>
    <source>
        <strain evidence="4">11687</strain>
    </source>
</reference>
<proteinExistence type="predicted"/>
<keyword evidence="4" id="KW-0413">Isomerase</keyword>
<dbReference type="PANTHER" id="PTHR45625">
    <property type="entry name" value="PEPTIDYL-PROLYL CIS-TRANS ISOMERASE-RELATED"/>
    <property type="match status" value="1"/>
</dbReference>
<dbReference type="InterPro" id="IPR044666">
    <property type="entry name" value="Cyclophilin_A-like"/>
</dbReference>
<dbReference type="InterPro" id="IPR002130">
    <property type="entry name" value="Cyclophilin-type_PPIase_dom"/>
</dbReference>
<evidence type="ECO:0000256" key="2">
    <source>
        <dbReference type="SAM" id="SignalP"/>
    </source>
</evidence>
<dbReference type="EMBL" id="DVMZ01000088">
    <property type="protein sequence ID" value="HIU59118.1"/>
    <property type="molecule type" value="Genomic_DNA"/>
</dbReference>
<dbReference type="PROSITE" id="PS51257">
    <property type="entry name" value="PROKAR_LIPOPROTEIN"/>
    <property type="match status" value="1"/>
</dbReference>
<dbReference type="PANTHER" id="PTHR45625:SF12">
    <property type="entry name" value="PEPTIDYL-PROLYL CIS-TRANS ISOMERASE"/>
    <property type="match status" value="1"/>
</dbReference>
<evidence type="ECO:0000313" key="5">
    <source>
        <dbReference type="Proteomes" id="UP000824081"/>
    </source>
</evidence>
<feature type="domain" description="PPIase cyclophilin-type" evidence="3">
    <location>
        <begin position="50"/>
        <end position="287"/>
    </location>
</feature>
<gene>
    <name evidence="4" type="ORF">IAC57_03345</name>
</gene>
<dbReference type="InterPro" id="IPR029000">
    <property type="entry name" value="Cyclophilin-like_dom_sf"/>
</dbReference>
<evidence type="ECO:0000256" key="1">
    <source>
        <dbReference type="ARBA" id="ARBA00002388"/>
    </source>
</evidence>
<dbReference type="SUPFAM" id="SSF50891">
    <property type="entry name" value="Cyclophilin-like"/>
    <property type="match status" value="1"/>
</dbReference>
<accession>A0A9D1MFL8</accession>
<dbReference type="Pfam" id="PF00160">
    <property type="entry name" value="Pro_isomerase"/>
    <property type="match status" value="1"/>
</dbReference>
<name>A0A9D1MFL8_9FIRM</name>
<sequence>MTAKRTFKKIIGMALAGASVAASLTMFSACTTNHPEVEIKISFNDVSYTLEYKLYRKLAPSTVQHFLELAEKGYYDGLCVHNYVADSKMYTGAYSYDPNKTSEGGLVEKAYYDVVRDWHLTQTVWRDEEVSLPLYSVYGEFSDNGFEVENGELRQTYGSLTMYYTPKKNTPYVYVKRADGKGYDPKKYEYNSATSQFFISLASGSSSNSAYCTFGTLKDDSVEVLDDLKDAISTYIEDEYEGETSDFAPETTLIVDEDDPIESVSSAKESQTYSVPKEPIVITSVKVLRY</sequence>
<dbReference type="PROSITE" id="PS50072">
    <property type="entry name" value="CSA_PPIASE_2"/>
    <property type="match status" value="1"/>
</dbReference>
<dbReference type="AlphaFoldDB" id="A0A9D1MFL8"/>
<comment type="function">
    <text evidence="1">PPIases accelerate the folding of proteins. It catalyzes the cis-trans isomerization of proline imidic peptide bonds in oligopeptides.</text>
</comment>
<dbReference type="GO" id="GO:0003755">
    <property type="term" value="F:peptidyl-prolyl cis-trans isomerase activity"/>
    <property type="evidence" value="ECO:0007669"/>
    <property type="project" value="InterPro"/>
</dbReference>
<feature type="chain" id="PRO_5039270312" evidence="2">
    <location>
        <begin position="29"/>
        <end position="290"/>
    </location>
</feature>
<dbReference type="Proteomes" id="UP000824081">
    <property type="component" value="Unassembled WGS sequence"/>
</dbReference>
<comment type="caution">
    <text evidence="4">The sequence shown here is derived from an EMBL/GenBank/DDBJ whole genome shotgun (WGS) entry which is preliminary data.</text>
</comment>
<organism evidence="4 5">
    <name type="scientific">Candidatus Scatosoma pullistercoris</name>
    <dbReference type="NCBI Taxonomy" id="2840934"/>
    <lineage>
        <taxon>Bacteria</taxon>
        <taxon>Bacillati</taxon>
        <taxon>Bacillota</taxon>
        <taxon>Clostridia</taxon>
        <taxon>Candidatus Scatosoma</taxon>
    </lineage>
</organism>
<evidence type="ECO:0000259" key="3">
    <source>
        <dbReference type="PROSITE" id="PS50072"/>
    </source>
</evidence>
<dbReference type="Gene3D" id="2.40.100.10">
    <property type="entry name" value="Cyclophilin-like"/>
    <property type="match status" value="1"/>
</dbReference>
<evidence type="ECO:0000313" key="4">
    <source>
        <dbReference type="EMBL" id="HIU59118.1"/>
    </source>
</evidence>
<keyword evidence="2" id="KW-0732">Signal</keyword>